<evidence type="ECO:0000313" key="2">
    <source>
        <dbReference type="EMBL" id="OAI06707.1"/>
    </source>
</evidence>
<accession>A0A177MLM1</accession>
<organism evidence="2 3">
    <name type="scientific">Methylomonas methanica</name>
    <dbReference type="NCBI Taxonomy" id="421"/>
    <lineage>
        <taxon>Bacteria</taxon>
        <taxon>Pseudomonadati</taxon>
        <taxon>Pseudomonadota</taxon>
        <taxon>Gammaproteobacteria</taxon>
        <taxon>Methylococcales</taxon>
        <taxon>Methylococcaceae</taxon>
        <taxon>Methylomonas</taxon>
    </lineage>
</organism>
<dbReference type="EMBL" id="LUUH01000033">
    <property type="protein sequence ID" value="OAI06707.1"/>
    <property type="molecule type" value="Genomic_DNA"/>
</dbReference>
<dbReference type="Proteomes" id="UP000077763">
    <property type="component" value="Unassembled WGS sequence"/>
</dbReference>
<name>A0A177MLM1_METMH</name>
<evidence type="ECO:0000313" key="3">
    <source>
        <dbReference type="Proteomes" id="UP000077763"/>
    </source>
</evidence>
<dbReference type="RefSeq" id="WP_026601844.1">
    <property type="nucleotide sequence ID" value="NZ_LUUH01000033.1"/>
</dbReference>
<reference evidence="2 3" key="1">
    <citation type="submission" date="2016-03" db="EMBL/GenBank/DDBJ databases">
        <authorList>
            <person name="Ploux O."/>
        </authorList>
    </citation>
    <scope>NUCLEOTIDE SEQUENCE [LARGE SCALE GENOMIC DNA]</scope>
    <source>
        <strain evidence="2 3">R-45371</strain>
    </source>
</reference>
<dbReference type="AlphaFoldDB" id="A0A177MLM1"/>
<proteinExistence type="predicted"/>
<protein>
    <submittedName>
        <fullName evidence="2">Uncharacterized protein</fullName>
    </submittedName>
</protein>
<evidence type="ECO:0000256" key="1">
    <source>
        <dbReference type="SAM" id="MobiDB-lite"/>
    </source>
</evidence>
<feature type="region of interest" description="Disordered" evidence="1">
    <location>
        <begin position="125"/>
        <end position="155"/>
    </location>
</feature>
<comment type="caution">
    <text evidence="2">The sequence shown here is derived from an EMBL/GenBank/DDBJ whole genome shotgun (WGS) entry which is preliminary data.</text>
</comment>
<gene>
    <name evidence="2" type="ORF">A1353_00145</name>
</gene>
<sequence>MNFIFGIIILAMFILALRVLWATALQMFNALKHASQTFRSYQSKRQSRNRLPVIMSSIRHEVDWLALSDSVRQEIHSRNAGSNRQVDRLDEELQVKTKTMELIKADIQLAKLQLELEKVRPMAALDESKAGKPTKRSKKATSVMDHDLSKSSHPVRQLRTALKSGNGLVIQANELAHH</sequence>